<feature type="region of interest" description="Disordered" evidence="1">
    <location>
        <begin position="286"/>
        <end position="316"/>
    </location>
</feature>
<dbReference type="EMBL" id="DS022301">
    <property type="protein sequence ID" value="OAJ38236.1"/>
    <property type="molecule type" value="Genomic_DNA"/>
</dbReference>
<feature type="transmembrane region" description="Helical" evidence="2">
    <location>
        <begin position="164"/>
        <end position="182"/>
    </location>
</feature>
<accession>A0A177WEL8</accession>
<feature type="transmembrane region" description="Helical" evidence="2">
    <location>
        <begin position="214"/>
        <end position="237"/>
    </location>
</feature>
<evidence type="ECO:0000256" key="2">
    <source>
        <dbReference type="SAM" id="Phobius"/>
    </source>
</evidence>
<evidence type="ECO:0000313" key="3">
    <source>
        <dbReference type="EMBL" id="OAJ38236.1"/>
    </source>
</evidence>
<feature type="transmembrane region" description="Helical" evidence="2">
    <location>
        <begin position="16"/>
        <end position="39"/>
    </location>
</feature>
<feature type="transmembrane region" description="Helical" evidence="2">
    <location>
        <begin position="120"/>
        <end position="144"/>
    </location>
</feature>
<proteinExistence type="predicted"/>
<dbReference type="VEuPathDB" id="FungiDB:BDEG_22185"/>
<evidence type="ECO:0008006" key="5">
    <source>
        <dbReference type="Google" id="ProtNLM"/>
    </source>
</evidence>
<evidence type="ECO:0000313" key="4">
    <source>
        <dbReference type="Proteomes" id="UP000077115"/>
    </source>
</evidence>
<reference evidence="3 4" key="2">
    <citation type="submission" date="2016-05" db="EMBL/GenBank/DDBJ databases">
        <title>Lineage-specific infection strategies underlie the spectrum of fungal disease in amphibians.</title>
        <authorList>
            <person name="Cuomo C.A."/>
            <person name="Farrer R.A."/>
            <person name="James T."/>
            <person name="Longcore J."/>
            <person name="Birren B."/>
        </authorList>
    </citation>
    <scope>NUCLEOTIDE SEQUENCE [LARGE SCALE GENOMIC DNA]</scope>
    <source>
        <strain evidence="3 4">JEL423</strain>
    </source>
</reference>
<feature type="transmembrane region" description="Helical" evidence="2">
    <location>
        <begin position="85"/>
        <end position="108"/>
    </location>
</feature>
<gene>
    <name evidence="3" type="ORF">BDEG_22185</name>
</gene>
<feature type="transmembrane region" description="Helical" evidence="2">
    <location>
        <begin position="257"/>
        <end position="276"/>
    </location>
</feature>
<keyword evidence="2" id="KW-0812">Transmembrane</keyword>
<dbReference type="OrthoDB" id="10487846at2759"/>
<reference evidence="3 4" key="1">
    <citation type="submission" date="2006-10" db="EMBL/GenBank/DDBJ databases">
        <title>The Genome Sequence of Batrachochytrium dendrobatidis JEL423.</title>
        <authorList>
            <consortium name="The Broad Institute Genome Sequencing Platform"/>
            <person name="Birren B."/>
            <person name="Lander E."/>
            <person name="Galagan J."/>
            <person name="Cuomo C."/>
            <person name="Devon K."/>
            <person name="Jaffe D."/>
            <person name="Butler J."/>
            <person name="Alvarez P."/>
            <person name="Gnerre S."/>
            <person name="Grabherr M."/>
            <person name="Kleber M."/>
            <person name="Mauceli E."/>
            <person name="Brockman W."/>
            <person name="Young S."/>
            <person name="LaButti K."/>
            <person name="Sykes S."/>
            <person name="DeCaprio D."/>
            <person name="Crawford M."/>
            <person name="Koehrsen M."/>
            <person name="Engels R."/>
            <person name="Montgomery P."/>
            <person name="Pearson M."/>
            <person name="Howarth C."/>
            <person name="Larson L."/>
            <person name="White J."/>
            <person name="O'Leary S."/>
            <person name="Kodira C."/>
            <person name="Zeng Q."/>
            <person name="Yandava C."/>
            <person name="Alvarado L."/>
            <person name="Longcore J."/>
            <person name="James T."/>
        </authorList>
    </citation>
    <scope>NUCLEOTIDE SEQUENCE [LARGE SCALE GENOMIC DNA]</scope>
    <source>
        <strain evidence="3 4">JEL423</strain>
    </source>
</reference>
<protein>
    <recommendedName>
        <fullName evidence="5">G-protein coupled receptors family 1 profile domain-containing protein</fullName>
    </recommendedName>
</protein>
<dbReference type="Proteomes" id="UP000077115">
    <property type="component" value="Unassembled WGS sequence"/>
</dbReference>
<dbReference type="AlphaFoldDB" id="A0A177WEL8"/>
<name>A0A177WEL8_BATDL</name>
<feature type="transmembrane region" description="Helical" evidence="2">
    <location>
        <begin position="51"/>
        <end position="73"/>
    </location>
</feature>
<keyword evidence="2" id="KW-0472">Membrane</keyword>
<feature type="compositionally biased region" description="Polar residues" evidence="1">
    <location>
        <begin position="286"/>
        <end position="300"/>
    </location>
</feature>
<sequence length="316" mass="35233">MPLINPSSLSSNRLNIAGLIINIIGIIFCGVGVYSFAYWVIYKKKAGKVTLYLLGINCVTILFLISQLGYLYIESIPIRIIRNWLSISASLVMGLMELEIMCVFIILTNANFTMSSNFTTYVRVGIIVAHLVADFTFLTDQIWFNSDILPNDYRTKWEQIGPGMILSITGISAGIQSSFIIYKVRKFFITRETIAKSQQQSKDATAQVQEMKSLYLRAIMLLVLEIAACSTYIISLITTAPTREMLLSNQAALRQISYGFTGVHVYLETLLLYAVANQVKNSAKANRVQSSMDSRTQNPPSDKGLVDKSTIVSTDL</sequence>
<organism evidence="3 4">
    <name type="scientific">Batrachochytrium dendrobatidis (strain JEL423)</name>
    <dbReference type="NCBI Taxonomy" id="403673"/>
    <lineage>
        <taxon>Eukaryota</taxon>
        <taxon>Fungi</taxon>
        <taxon>Fungi incertae sedis</taxon>
        <taxon>Chytridiomycota</taxon>
        <taxon>Chytridiomycota incertae sedis</taxon>
        <taxon>Chytridiomycetes</taxon>
        <taxon>Rhizophydiales</taxon>
        <taxon>Rhizophydiales incertae sedis</taxon>
        <taxon>Batrachochytrium</taxon>
    </lineage>
</organism>
<keyword evidence="2" id="KW-1133">Transmembrane helix</keyword>
<evidence type="ECO:0000256" key="1">
    <source>
        <dbReference type="SAM" id="MobiDB-lite"/>
    </source>
</evidence>